<feature type="domain" description="Cytochrome c" evidence="7">
    <location>
        <begin position="9"/>
        <end position="87"/>
    </location>
</feature>
<dbReference type="InterPro" id="IPR050597">
    <property type="entry name" value="Cytochrome_c_Oxidase_Subunit"/>
</dbReference>
<dbReference type="GO" id="GO:0009055">
    <property type="term" value="F:electron transfer activity"/>
    <property type="evidence" value="ECO:0007669"/>
    <property type="project" value="InterPro"/>
</dbReference>
<dbReference type="PANTHER" id="PTHR33751:SF9">
    <property type="entry name" value="CYTOCHROME C4"/>
    <property type="match status" value="1"/>
</dbReference>
<organism evidence="8 9">
    <name type="scientific">Lichenicoccus roseus</name>
    <dbReference type="NCBI Taxonomy" id="2683649"/>
    <lineage>
        <taxon>Bacteria</taxon>
        <taxon>Pseudomonadati</taxon>
        <taxon>Pseudomonadota</taxon>
        <taxon>Alphaproteobacteria</taxon>
        <taxon>Acetobacterales</taxon>
        <taxon>Acetobacteraceae</taxon>
        <taxon>Lichenicoccus</taxon>
    </lineage>
</organism>
<evidence type="ECO:0000256" key="6">
    <source>
        <dbReference type="PROSITE-ProRule" id="PRU00433"/>
    </source>
</evidence>
<accession>A0A5R9JAL0</accession>
<name>A0A5R9JAL0_9PROT</name>
<dbReference type="OrthoDB" id="9808603at2"/>
<keyword evidence="4" id="KW-0249">Electron transport</keyword>
<dbReference type="SUPFAM" id="SSF46626">
    <property type="entry name" value="Cytochrome c"/>
    <property type="match status" value="1"/>
</dbReference>
<keyword evidence="9" id="KW-1185">Reference proteome</keyword>
<sequence>MVGVQAEAADIAAGKTLAVRCSACHGPAGIAVTPDAPNLAGQNEAYLSAQLTAFHTGARQNEMMSMMAKPLTDAQIADLAAYYHSLPAK</sequence>
<dbReference type="EMBL" id="VCDI01000002">
    <property type="protein sequence ID" value="TLU73577.1"/>
    <property type="molecule type" value="Genomic_DNA"/>
</dbReference>
<comment type="caution">
    <text evidence="8">The sequence shown here is derived from an EMBL/GenBank/DDBJ whole genome shotgun (WGS) entry which is preliminary data.</text>
</comment>
<dbReference type="PROSITE" id="PS51007">
    <property type="entry name" value="CYTC"/>
    <property type="match status" value="1"/>
</dbReference>
<dbReference type="GO" id="GO:0046872">
    <property type="term" value="F:metal ion binding"/>
    <property type="evidence" value="ECO:0007669"/>
    <property type="project" value="UniProtKB-KW"/>
</dbReference>
<evidence type="ECO:0000313" key="9">
    <source>
        <dbReference type="Proteomes" id="UP000305654"/>
    </source>
</evidence>
<evidence type="ECO:0000256" key="4">
    <source>
        <dbReference type="ARBA" id="ARBA00022982"/>
    </source>
</evidence>
<dbReference type="PANTHER" id="PTHR33751">
    <property type="entry name" value="CBB3-TYPE CYTOCHROME C OXIDASE SUBUNIT FIXP"/>
    <property type="match status" value="1"/>
</dbReference>
<evidence type="ECO:0000259" key="7">
    <source>
        <dbReference type="PROSITE" id="PS51007"/>
    </source>
</evidence>
<protein>
    <submittedName>
        <fullName evidence="8">C-type cytochrome</fullName>
    </submittedName>
</protein>
<dbReference type="Gene3D" id="1.10.760.10">
    <property type="entry name" value="Cytochrome c-like domain"/>
    <property type="match status" value="1"/>
</dbReference>
<dbReference type="InterPro" id="IPR009056">
    <property type="entry name" value="Cyt_c-like_dom"/>
</dbReference>
<keyword evidence="1" id="KW-0813">Transport</keyword>
<keyword evidence="5 6" id="KW-0408">Iron</keyword>
<evidence type="ECO:0000313" key="8">
    <source>
        <dbReference type="EMBL" id="TLU73577.1"/>
    </source>
</evidence>
<evidence type="ECO:0000256" key="3">
    <source>
        <dbReference type="ARBA" id="ARBA00022723"/>
    </source>
</evidence>
<dbReference type="Pfam" id="PF00034">
    <property type="entry name" value="Cytochrom_C"/>
    <property type="match status" value="1"/>
</dbReference>
<keyword evidence="3 6" id="KW-0479">Metal-binding</keyword>
<dbReference type="Proteomes" id="UP000305654">
    <property type="component" value="Unassembled WGS sequence"/>
</dbReference>
<proteinExistence type="predicted"/>
<gene>
    <name evidence="8" type="ORF">FE263_06130</name>
</gene>
<dbReference type="GO" id="GO:0020037">
    <property type="term" value="F:heme binding"/>
    <property type="evidence" value="ECO:0007669"/>
    <property type="project" value="InterPro"/>
</dbReference>
<evidence type="ECO:0000256" key="5">
    <source>
        <dbReference type="ARBA" id="ARBA00023004"/>
    </source>
</evidence>
<reference evidence="8 9" key="1">
    <citation type="submission" date="2019-05" db="EMBL/GenBank/DDBJ databases">
        <authorList>
            <person name="Pankratov T."/>
            <person name="Grouzdev D."/>
        </authorList>
    </citation>
    <scope>NUCLEOTIDE SEQUENCE [LARGE SCALE GENOMIC DNA]</scope>
    <source>
        <strain evidence="8 9">KEBCLARHB70R</strain>
    </source>
</reference>
<evidence type="ECO:0000256" key="1">
    <source>
        <dbReference type="ARBA" id="ARBA00022448"/>
    </source>
</evidence>
<evidence type="ECO:0000256" key="2">
    <source>
        <dbReference type="ARBA" id="ARBA00022617"/>
    </source>
</evidence>
<keyword evidence="2 6" id="KW-0349">Heme</keyword>
<dbReference type="AlphaFoldDB" id="A0A5R9JAL0"/>
<dbReference type="InterPro" id="IPR036909">
    <property type="entry name" value="Cyt_c-like_dom_sf"/>
</dbReference>